<dbReference type="SUPFAM" id="SSF90229">
    <property type="entry name" value="CCCH zinc finger"/>
    <property type="match status" value="5"/>
</dbReference>
<dbReference type="Pfam" id="PF14608">
    <property type="entry name" value="zf-CCCH_2"/>
    <property type="match status" value="1"/>
</dbReference>
<comment type="caution">
    <text evidence="1">The sequence shown here is derived from an EMBL/GenBank/DDBJ whole genome shotgun (WGS) entry which is preliminary data.</text>
</comment>
<dbReference type="Gene3D" id="3.30.1370.210">
    <property type="match status" value="1"/>
</dbReference>
<sequence>MLQPIGGELPTQRGAPDVKKTLCKFFLIGTCDKGSQCTWAHGEHELGQPIQVAVGEVSIHQAPAFGGNAFGVFDKQVGFSGPPGPLVQSMGPNAKRTICKFWEQGSCTRGADCTFAHGSADLAEVNGGRVHQESVAAVGTKRTICKFWLEGACTKGAVCSFAHGEEEIGAPLPTPDTMQPMQPMHPMQPMQPLGQGAGPNGVKRTICKFWEQGTCTKGGECTWAHGHEELGAAIPVERAVAVKRNSTVFTTLQPYATAVPVKGGKGMTGKSHGQTSVFQMQGQAPQFEVLQSLSFGVEQPVKKTMCKFWLEGQCTRGASCTWAHGVEDKTVPAHMLGANPTSTPASNQPVVEVRRTLCKFWQQGRCLQAAGSCSWAHGEWEIGTPVGSVGSSNEMRGDEESALKRPRLE</sequence>
<dbReference type="InterPro" id="IPR036855">
    <property type="entry name" value="Znf_CCCH_sf"/>
</dbReference>
<dbReference type="PANTHER" id="PTHR12547:SF18">
    <property type="entry name" value="PROTEIN TIS11"/>
    <property type="match status" value="1"/>
</dbReference>
<evidence type="ECO:0000313" key="2">
    <source>
        <dbReference type="Proteomes" id="UP001642464"/>
    </source>
</evidence>
<dbReference type="Proteomes" id="UP001642464">
    <property type="component" value="Unassembled WGS sequence"/>
</dbReference>
<protein>
    <submittedName>
        <fullName evidence="1">mRNA 3'-end-processing protein YTH1</fullName>
    </submittedName>
</protein>
<dbReference type="Pfam" id="PF18044">
    <property type="entry name" value="zf-CCCH_4"/>
    <property type="match status" value="1"/>
</dbReference>
<dbReference type="Pfam" id="PF00642">
    <property type="entry name" value="zf-CCCH"/>
    <property type="match status" value="4"/>
</dbReference>
<evidence type="ECO:0000313" key="1">
    <source>
        <dbReference type="EMBL" id="CAK9055052.1"/>
    </source>
</evidence>
<proteinExistence type="predicted"/>
<name>A0ABP0MWL6_9DINO</name>
<dbReference type="InterPro" id="IPR041367">
    <property type="entry name" value="Znf-CCCH_4"/>
</dbReference>
<dbReference type="InterPro" id="IPR000571">
    <property type="entry name" value="Znf_CCCH"/>
</dbReference>
<keyword evidence="2" id="KW-1185">Reference proteome</keyword>
<dbReference type="Gene3D" id="4.10.1000.10">
    <property type="entry name" value="Zinc finger, CCCH-type"/>
    <property type="match status" value="4"/>
</dbReference>
<organism evidence="1 2">
    <name type="scientific">Durusdinium trenchii</name>
    <dbReference type="NCBI Taxonomy" id="1381693"/>
    <lineage>
        <taxon>Eukaryota</taxon>
        <taxon>Sar</taxon>
        <taxon>Alveolata</taxon>
        <taxon>Dinophyceae</taxon>
        <taxon>Suessiales</taxon>
        <taxon>Symbiodiniaceae</taxon>
        <taxon>Durusdinium</taxon>
    </lineage>
</organism>
<reference evidence="1 2" key="1">
    <citation type="submission" date="2024-02" db="EMBL/GenBank/DDBJ databases">
        <authorList>
            <person name="Chen Y."/>
            <person name="Shah S."/>
            <person name="Dougan E. K."/>
            <person name="Thang M."/>
            <person name="Chan C."/>
        </authorList>
    </citation>
    <scope>NUCLEOTIDE SEQUENCE [LARGE SCALE GENOMIC DNA]</scope>
</reference>
<dbReference type="PROSITE" id="PS50103">
    <property type="entry name" value="ZF_C3H1"/>
    <property type="match status" value="6"/>
</dbReference>
<dbReference type="SMART" id="SM00356">
    <property type="entry name" value="ZnF_C3H1"/>
    <property type="match status" value="6"/>
</dbReference>
<dbReference type="EMBL" id="CAXAMM010024335">
    <property type="protein sequence ID" value="CAK9055052.1"/>
    <property type="molecule type" value="Genomic_DNA"/>
</dbReference>
<accession>A0ABP0MWL6</accession>
<dbReference type="InterPro" id="IPR045877">
    <property type="entry name" value="ZFP36-like"/>
</dbReference>
<dbReference type="PANTHER" id="PTHR12547">
    <property type="entry name" value="CCCH ZINC FINGER/TIS11-RELATED"/>
    <property type="match status" value="1"/>
</dbReference>
<gene>
    <name evidence="1" type="ORF">SCF082_LOCUS29819</name>
</gene>